<feature type="domain" description="Sulfatase N-terminal" evidence="3">
    <location>
        <begin position="4"/>
        <end position="344"/>
    </location>
</feature>
<reference evidence="4 5" key="1">
    <citation type="journal article" date="2016" name="Int. J. Syst. Evol. Microbiol.">
        <title>Labrenzia salina sp. nov., isolated from the rhizosphere of the halophyte Arthrocnemum macrostachyum.</title>
        <authorList>
            <person name="Camacho M."/>
            <person name="Redondo-Gomez S."/>
            <person name="Rodriguez-Llorente I."/>
            <person name="Rohde M."/>
            <person name="Sproer C."/>
            <person name="Schumann P."/>
            <person name="Klenk H.P."/>
            <person name="Montero-Calasanz M.D.C."/>
        </authorList>
    </citation>
    <scope>NUCLEOTIDE SEQUENCE [LARGE SCALE GENOMIC DNA]</scope>
    <source>
        <strain evidence="4 5">DSM 29163</strain>
    </source>
</reference>
<dbReference type="RefSeq" id="WP_265960539.1">
    <property type="nucleotide sequence ID" value="NZ_JAPEVI010000001.1"/>
</dbReference>
<dbReference type="Gene3D" id="3.40.720.10">
    <property type="entry name" value="Alkaline Phosphatase, subunit A"/>
    <property type="match status" value="1"/>
</dbReference>
<dbReference type="Proteomes" id="UP001300261">
    <property type="component" value="Unassembled WGS sequence"/>
</dbReference>
<evidence type="ECO:0000256" key="1">
    <source>
        <dbReference type="ARBA" id="ARBA00022723"/>
    </source>
</evidence>
<dbReference type="PANTHER" id="PTHR45953">
    <property type="entry name" value="IDURONATE 2-SULFATASE"/>
    <property type="match status" value="1"/>
</dbReference>
<dbReference type="EMBL" id="JAPEVI010000001">
    <property type="protein sequence ID" value="MCX2720840.1"/>
    <property type="molecule type" value="Genomic_DNA"/>
</dbReference>
<dbReference type="Pfam" id="PF00884">
    <property type="entry name" value="Sulfatase"/>
    <property type="match status" value="1"/>
</dbReference>
<dbReference type="PANTHER" id="PTHR45953:SF1">
    <property type="entry name" value="IDURONATE 2-SULFATASE"/>
    <property type="match status" value="1"/>
</dbReference>
<keyword evidence="5" id="KW-1185">Reference proteome</keyword>
<sequence>MTGRNLLVIMSDEHQARAMGCAGHPFVQTPNLDALAARGVRFADAYTPSPICVPARASFATGRYVHRTRLWDNATPYDGAIPGWGHALQGAGVPVESIGKLHYRSEEDPAGFDVEHIPMNVVGGHGMVWASIRKEDERVTQDSRMLGDYIGPGTSKYTEYDAEVTRRTGDWLSDRARSEDDRPWCLYVGLVAPHFPLIVPQEFYDLYPLDSLPPAKLHPRDGHPRHPWVEKQNAMMDSEAKFHDEAERLRAMASYYGLTSWLDHNIGQILAALEAAGLVQDTTVVYTSDHGDNVGARGLWGKSNLYQESVAVPLIMAGPGVAPGICNTPVSLLDLSATIPAHFGLDFACDGAPLPAIADAPEDSDRTVFSEYHAAGSVSGAFMLRKGRWKLNYYIGFESELFDLVADPEESVNLAPDPAHAATLCALEEELRQIVDPEVVNAQAFADQEALVRRYGGRDAALRLGAPGATPPPNVAQ</sequence>
<keyword evidence="2" id="KW-0378">Hydrolase</keyword>
<evidence type="ECO:0000313" key="5">
    <source>
        <dbReference type="Proteomes" id="UP001300261"/>
    </source>
</evidence>
<comment type="caution">
    <text evidence="4">The sequence shown here is derived from an EMBL/GenBank/DDBJ whole genome shotgun (WGS) entry which is preliminary data.</text>
</comment>
<protein>
    <submittedName>
        <fullName evidence="4">Sulfatase-like hydrolase/transferase</fullName>
    </submittedName>
</protein>
<evidence type="ECO:0000256" key="2">
    <source>
        <dbReference type="ARBA" id="ARBA00022801"/>
    </source>
</evidence>
<evidence type="ECO:0000313" key="4">
    <source>
        <dbReference type="EMBL" id="MCX2720840.1"/>
    </source>
</evidence>
<evidence type="ECO:0000259" key="3">
    <source>
        <dbReference type="Pfam" id="PF00884"/>
    </source>
</evidence>
<gene>
    <name evidence="4" type="ORF">ON753_00225</name>
</gene>
<dbReference type="InterPro" id="IPR000917">
    <property type="entry name" value="Sulfatase_N"/>
</dbReference>
<dbReference type="CDD" id="cd16037">
    <property type="entry name" value="sulfatase_like"/>
    <property type="match status" value="1"/>
</dbReference>
<accession>A0ABT3QV91</accession>
<organism evidence="4 5">
    <name type="scientific">Roseibium salinum</name>
    <dbReference type="NCBI Taxonomy" id="1604349"/>
    <lineage>
        <taxon>Bacteria</taxon>
        <taxon>Pseudomonadati</taxon>
        <taxon>Pseudomonadota</taxon>
        <taxon>Alphaproteobacteria</taxon>
        <taxon>Hyphomicrobiales</taxon>
        <taxon>Stappiaceae</taxon>
        <taxon>Roseibium</taxon>
    </lineage>
</organism>
<name>A0ABT3QV91_9HYPH</name>
<keyword evidence="1" id="KW-0479">Metal-binding</keyword>
<proteinExistence type="predicted"/>
<dbReference type="InterPro" id="IPR017850">
    <property type="entry name" value="Alkaline_phosphatase_core_sf"/>
</dbReference>
<dbReference type="SUPFAM" id="SSF53649">
    <property type="entry name" value="Alkaline phosphatase-like"/>
    <property type="match status" value="1"/>
</dbReference>